<feature type="region of interest" description="Disordered" evidence="3">
    <location>
        <begin position="119"/>
        <end position="167"/>
    </location>
</feature>
<feature type="compositionally biased region" description="Low complexity" evidence="3">
    <location>
        <begin position="353"/>
        <end position="383"/>
    </location>
</feature>
<reference evidence="4 5" key="1">
    <citation type="journal article" date="2010" name="PLoS Biol.">
        <title>Multi-platform next-generation sequencing of the domestic turkey (Meleagris gallopavo): genome assembly and analysis.</title>
        <authorList>
            <person name="Dalloul R.A."/>
            <person name="Long J.A."/>
            <person name="Zimin A.V."/>
            <person name="Aslam L."/>
            <person name="Beal K."/>
            <person name="Blomberg L.A."/>
            <person name="Bouffard P."/>
            <person name="Burt D.W."/>
            <person name="Crasta O."/>
            <person name="Crooijmans R.P."/>
            <person name="Cooper K."/>
            <person name="Coulombe R.A."/>
            <person name="De S."/>
            <person name="Delany M.E."/>
            <person name="Dodgson J.B."/>
            <person name="Dong J.J."/>
            <person name="Evans C."/>
            <person name="Frederickson K.M."/>
            <person name="Flicek P."/>
            <person name="Florea L."/>
            <person name="Folkerts O."/>
            <person name="Groenen M.A."/>
            <person name="Harkins T.T."/>
            <person name="Herrero J."/>
            <person name="Hoffmann S."/>
            <person name="Megens H.J."/>
            <person name="Jiang A."/>
            <person name="de Jong P."/>
            <person name="Kaiser P."/>
            <person name="Kim H."/>
            <person name="Kim K.W."/>
            <person name="Kim S."/>
            <person name="Langenberger D."/>
            <person name="Lee M.K."/>
            <person name="Lee T."/>
            <person name="Mane S."/>
            <person name="Marcais G."/>
            <person name="Marz M."/>
            <person name="McElroy A.P."/>
            <person name="Modise T."/>
            <person name="Nefedov M."/>
            <person name="Notredame C."/>
            <person name="Paton I.R."/>
            <person name="Payne W.S."/>
            <person name="Pertea G."/>
            <person name="Prickett D."/>
            <person name="Puiu D."/>
            <person name="Qioa D."/>
            <person name="Raineri E."/>
            <person name="Ruffier M."/>
            <person name="Salzberg S.L."/>
            <person name="Schatz M.C."/>
            <person name="Scheuring C."/>
            <person name="Schmidt C.J."/>
            <person name="Schroeder S."/>
            <person name="Searle S.M."/>
            <person name="Smith E.J."/>
            <person name="Smith J."/>
            <person name="Sonstegard T.S."/>
            <person name="Stadler P.F."/>
            <person name="Tafer H."/>
            <person name="Tu Z.J."/>
            <person name="Van Tassell C.P."/>
            <person name="Vilella A.J."/>
            <person name="Williams K.P."/>
            <person name="Yorke J.A."/>
            <person name="Zhang L."/>
            <person name="Zhang H.B."/>
            <person name="Zhang X."/>
            <person name="Zhang Y."/>
            <person name="Reed K.M."/>
        </authorList>
    </citation>
    <scope>NUCLEOTIDE SEQUENCE [LARGE SCALE GENOMIC DNA]</scope>
</reference>
<dbReference type="PANTHER" id="PTHR46527:SF1">
    <property type="entry name" value="NUCLEOPORIN NUP42"/>
    <property type="match status" value="1"/>
</dbReference>
<dbReference type="InterPro" id="IPR051767">
    <property type="entry name" value="Nucleoporin_NUP42"/>
</dbReference>
<feature type="compositionally biased region" description="Gly residues" evidence="3">
    <location>
        <begin position="126"/>
        <end position="140"/>
    </location>
</feature>
<evidence type="ECO:0000313" key="4">
    <source>
        <dbReference type="Ensembl" id="ENSMGAP00000012656.2"/>
    </source>
</evidence>
<dbReference type="Proteomes" id="UP000001645">
    <property type="component" value="Chromosome 6"/>
</dbReference>
<reference evidence="4" key="3">
    <citation type="submission" date="2025-09" db="UniProtKB">
        <authorList>
            <consortium name="Ensembl"/>
        </authorList>
    </citation>
    <scope>IDENTIFICATION</scope>
</reference>
<keyword evidence="5" id="KW-1185">Reference proteome</keyword>
<feature type="compositionally biased region" description="Polar residues" evidence="3">
    <location>
        <begin position="277"/>
        <end position="293"/>
    </location>
</feature>
<dbReference type="PANTHER" id="PTHR46527">
    <property type="entry name" value="NUCLEOPORIN-LIKE PROTEIN 2"/>
    <property type="match status" value="1"/>
</dbReference>
<dbReference type="HOGENOM" id="CLU_048441_0_0_1"/>
<dbReference type="InParanoid" id="G1NHJ5"/>
<feature type="compositionally biased region" description="Low complexity" evidence="3">
    <location>
        <begin position="303"/>
        <end position="326"/>
    </location>
</feature>
<evidence type="ECO:0000256" key="2">
    <source>
        <dbReference type="ARBA" id="ARBA00023242"/>
    </source>
</evidence>
<evidence type="ECO:0000313" key="5">
    <source>
        <dbReference type="Proteomes" id="UP000001645"/>
    </source>
</evidence>
<feature type="compositionally biased region" description="Low complexity" evidence="3">
    <location>
        <begin position="148"/>
        <end position="159"/>
    </location>
</feature>
<evidence type="ECO:0000256" key="3">
    <source>
        <dbReference type="SAM" id="MobiDB-lite"/>
    </source>
</evidence>
<dbReference type="GO" id="GO:0005634">
    <property type="term" value="C:nucleus"/>
    <property type="evidence" value="ECO:0007669"/>
    <property type="project" value="UniProtKB-SubCell"/>
</dbReference>
<dbReference type="GeneTree" id="ENSGT00390000000118"/>
<dbReference type="Bgee" id="ENSMGAG00000012057">
    <property type="expression patterns" value="Expressed in gonad"/>
</dbReference>
<proteinExistence type="predicted"/>
<reference evidence="4" key="2">
    <citation type="submission" date="2025-08" db="UniProtKB">
        <authorList>
            <consortium name="Ensembl"/>
        </authorList>
    </citation>
    <scope>IDENTIFICATION</scope>
</reference>
<dbReference type="AlphaFoldDB" id="G1NHJ5"/>
<keyword evidence="2" id="KW-0539">Nucleus</keyword>
<comment type="subcellular location">
    <subcellularLocation>
        <location evidence="1">Nucleus</location>
    </subcellularLocation>
</comment>
<organism evidence="4 5">
    <name type="scientific">Meleagris gallopavo</name>
    <name type="common">Wild turkey</name>
    <dbReference type="NCBI Taxonomy" id="9103"/>
    <lineage>
        <taxon>Eukaryota</taxon>
        <taxon>Metazoa</taxon>
        <taxon>Chordata</taxon>
        <taxon>Craniata</taxon>
        <taxon>Vertebrata</taxon>
        <taxon>Euteleostomi</taxon>
        <taxon>Archelosauria</taxon>
        <taxon>Archosauria</taxon>
        <taxon>Dinosauria</taxon>
        <taxon>Saurischia</taxon>
        <taxon>Theropoda</taxon>
        <taxon>Coelurosauria</taxon>
        <taxon>Aves</taxon>
        <taxon>Neognathae</taxon>
        <taxon>Galloanserae</taxon>
        <taxon>Galliformes</taxon>
        <taxon>Phasianidae</taxon>
        <taxon>Meleagridinae</taxon>
        <taxon>Meleagris</taxon>
    </lineage>
</organism>
<dbReference type="Ensembl" id="ENSMGAT00000013552.2">
    <property type="protein sequence ID" value="ENSMGAP00000012656.2"/>
    <property type="gene ID" value="ENSMGAG00000012057.2"/>
</dbReference>
<evidence type="ECO:0000256" key="1">
    <source>
        <dbReference type="ARBA" id="ARBA00004123"/>
    </source>
</evidence>
<sequence length="441" mass="45910">MFVKQDPLGKAKKRRNTNTQHFAPAGIWNTSRLRYLFILVFVQENGRNGLVVPLPRVFSTLTQCVLVPTSCRLGRRCANRLPSATLCVLSSALAGPVRGAGEGWRAAIQRYKIAPPVCTKSTSGGSRDGGGLAGASGFGPAGKKSTVSSLKAPSALSSATPGDGHRDGQQRLCDCIAEDMATWESSGQWMFSCYSPVTGKPNVSGFPEFSPEEVRLEYYNCSAKEITGYYINAVNQYVQQWRNKLQELKALNASRKASMVSNAVTQPLPSLGLRGQQAPSSGFPSLPVNSSSGAARLSSKAKPSVPSGSPPALGSSAAASNPPALGVMSSHSDPHPVGTGDSSAPSAAPFSLHASGTTAATATSHSGASSASAAQTAGASGHSVTSAPSAFPHGIRPGQLHTPRSELTAEELEQFKAKKFTLGKVPLKPSPADLLHDKDLS</sequence>
<accession>G1NHJ5</accession>
<name>G1NHJ5_MELGA</name>
<protein>
    <submittedName>
        <fullName evidence="4">Uncharacterized protein</fullName>
    </submittedName>
</protein>
<feature type="region of interest" description="Disordered" evidence="3">
    <location>
        <begin position="268"/>
        <end position="405"/>
    </location>
</feature>